<reference evidence="1 2" key="2">
    <citation type="journal article" date="2017" name="Nature">
        <title>The Apostasia genome and the evolution of orchids.</title>
        <authorList>
            <person name="Zhang G.Q."/>
            <person name="Liu K.W."/>
            <person name="Li Z."/>
            <person name="Lohaus R."/>
            <person name="Hsiao Y.Y."/>
            <person name="Niu S.C."/>
            <person name="Wang J.Y."/>
            <person name="Lin Y.C."/>
            <person name="Xu Q."/>
            <person name="Chen L.J."/>
            <person name="Yoshida K."/>
            <person name="Fujiwara S."/>
            <person name="Wang Z.W."/>
            <person name="Zhang Y.Q."/>
            <person name="Mitsuda N."/>
            <person name="Wang M."/>
            <person name="Liu G.H."/>
            <person name="Pecoraro L."/>
            <person name="Huang H.X."/>
            <person name="Xiao X.J."/>
            <person name="Lin M."/>
            <person name="Wu X.Y."/>
            <person name="Wu W.L."/>
            <person name="Chen Y.Y."/>
            <person name="Chang S.B."/>
            <person name="Sakamoto S."/>
            <person name="Ohme-Takagi M."/>
            <person name="Yagi M."/>
            <person name="Zeng S.J."/>
            <person name="Shen C.Y."/>
            <person name="Yeh C.M."/>
            <person name="Luo Y.B."/>
            <person name="Tsai W.C."/>
            <person name="Van de Peer Y."/>
            <person name="Liu Z.J."/>
        </authorList>
    </citation>
    <scope>NUCLEOTIDE SEQUENCE [LARGE SCALE GENOMIC DNA]</scope>
    <source>
        <tissue evidence="1">The whole plant</tissue>
    </source>
</reference>
<dbReference type="AlphaFoldDB" id="A0A2I0V822"/>
<protein>
    <submittedName>
        <fullName evidence="1">Uncharacterized protein</fullName>
    </submittedName>
</protein>
<accession>A0A2I0V822</accession>
<name>A0A2I0V822_9ASPA</name>
<gene>
    <name evidence="1" type="ORF">MA16_Dca028785</name>
</gene>
<keyword evidence="2" id="KW-1185">Reference proteome</keyword>
<dbReference type="EMBL" id="KZ505446">
    <property type="protein sequence ID" value="PKU59554.1"/>
    <property type="molecule type" value="Genomic_DNA"/>
</dbReference>
<evidence type="ECO:0000313" key="1">
    <source>
        <dbReference type="EMBL" id="PKU59554.1"/>
    </source>
</evidence>
<dbReference type="Proteomes" id="UP000233837">
    <property type="component" value="Unassembled WGS sequence"/>
</dbReference>
<sequence length="71" mass="8056">MAEEALERDKVTFRTCELPSTSDRIGKGNVIEGVKLNKNEVAEEPLMQSYSSCEEMKPNSNEAKEFFVEQI</sequence>
<reference evidence="1 2" key="1">
    <citation type="journal article" date="2016" name="Sci. Rep.">
        <title>The Dendrobium catenatum Lindl. genome sequence provides insights into polysaccharide synthase, floral development and adaptive evolution.</title>
        <authorList>
            <person name="Zhang G.Q."/>
            <person name="Xu Q."/>
            <person name="Bian C."/>
            <person name="Tsai W.C."/>
            <person name="Yeh C.M."/>
            <person name="Liu K.W."/>
            <person name="Yoshida K."/>
            <person name="Zhang L.S."/>
            <person name="Chang S.B."/>
            <person name="Chen F."/>
            <person name="Shi Y."/>
            <person name="Su Y.Y."/>
            <person name="Zhang Y.Q."/>
            <person name="Chen L.J."/>
            <person name="Yin Y."/>
            <person name="Lin M."/>
            <person name="Huang H."/>
            <person name="Deng H."/>
            <person name="Wang Z.W."/>
            <person name="Zhu S.L."/>
            <person name="Zhao X."/>
            <person name="Deng C."/>
            <person name="Niu S.C."/>
            <person name="Huang J."/>
            <person name="Wang M."/>
            <person name="Liu G.H."/>
            <person name="Yang H.J."/>
            <person name="Xiao X.J."/>
            <person name="Hsiao Y.Y."/>
            <person name="Wu W.L."/>
            <person name="Chen Y.Y."/>
            <person name="Mitsuda N."/>
            <person name="Ohme-Takagi M."/>
            <person name="Luo Y.B."/>
            <person name="Van de Peer Y."/>
            <person name="Liu Z.J."/>
        </authorList>
    </citation>
    <scope>NUCLEOTIDE SEQUENCE [LARGE SCALE GENOMIC DNA]</scope>
    <source>
        <tissue evidence="1">The whole plant</tissue>
    </source>
</reference>
<evidence type="ECO:0000313" key="2">
    <source>
        <dbReference type="Proteomes" id="UP000233837"/>
    </source>
</evidence>
<proteinExistence type="predicted"/>
<organism evidence="1 2">
    <name type="scientific">Dendrobium catenatum</name>
    <dbReference type="NCBI Taxonomy" id="906689"/>
    <lineage>
        <taxon>Eukaryota</taxon>
        <taxon>Viridiplantae</taxon>
        <taxon>Streptophyta</taxon>
        <taxon>Embryophyta</taxon>
        <taxon>Tracheophyta</taxon>
        <taxon>Spermatophyta</taxon>
        <taxon>Magnoliopsida</taxon>
        <taxon>Liliopsida</taxon>
        <taxon>Asparagales</taxon>
        <taxon>Orchidaceae</taxon>
        <taxon>Epidendroideae</taxon>
        <taxon>Malaxideae</taxon>
        <taxon>Dendrobiinae</taxon>
        <taxon>Dendrobium</taxon>
    </lineage>
</organism>